<dbReference type="SUPFAM" id="SSF53300">
    <property type="entry name" value="vWA-like"/>
    <property type="match status" value="1"/>
</dbReference>
<dbReference type="Gene3D" id="1.10.720.30">
    <property type="entry name" value="SAP domain"/>
    <property type="match status" value="1"/>
</dbReference>
<dbReference type="Pfam" id="PF02735">
    <property type="entry name" value="Ku"/>
    <property type="match status" value="1"/>
</dbReference>
<keyword evidence="11" id="KW-0539">Nucleus</keyword>
<keyword evidence="3" id="KW-0547">Nucleotide-binding</keyword>
<dbReference type="SMART" id="SM00513">
    <property type="entry name" value="SAP"/>
    <property type="match status" value="1"/>
</dbReference>
<feature type="compositionally biased region" description="Acidic residues" evidence="12">
    <location>
        <begin position="1"/>
        <end position="12"/>
    </location>
</feature>
<dbReference type="PANTHER" id="PTHR12604:SF2">
    <property type="entry name" value="X-RAY REPAIR CROSS-COMPLEMENTING PROTEIN 6"/>
    <property type="match status" value="1"/>
</dbReference>
<evidence type="ECO:0000256" key="5">
    <source>
        <dbReference type="ARBA" id="ARBA00022801"/>
    </source>
</evidence>
<feature type="region of interest" description="Disordered" evidence="12">
    <location>
        <begin position="527"/>
        <end position="548"/>
    </location>
</feature>
<evidence type="ECO:0000256" key="10">
    <source>
        <dbReference type="ARBA" id="ARBA00023204"/>
    </source>
</evidence>
<dbReference type="GO" id="GO:0003678">
    <property type="term" value="F:DNA helicase activity"/>
    <property type="evidence" value="ECO:0007669"/>
    <property type="project" value="InterPro"/>
</dbReference>
<keyword evidence="10" id="KW-0234">DNA repair</keyword>
<evidence type="ECO:0000256" key="6">
    <source>
        <dbReference type="ARBA" id="ARBA00022806"/>
    </source>
</evidence>
<name>A0A834NBM1_VESGE</name>
<dbReference type="Gene3D" id="3.40.50.410">
    <property type="entry name" value="von Willebrand factor, type A domain"/>
    <property type="match status" value="1"/>
</dbReference>
<dbReference type="SUPFAM" id="SSF100939">
    <property type="entry name" value="SPOC domain-like"/>
    <property type="match status" value="1"/>
</dbReference>
<dbReference type="Pfam" id="PF03731">
    <property type="entry name" value="Ku_N"/>
    <property type="match status" value="1"/>
</dbReference>
<dbReference type="InterPro" id="IPR006164">
    <property type="entry name" value="DNA_bd_Ku70/Ku80"/>
</dbReference>
<dbReference type="GO" id="GO:0000723">
    <property type="term" value="P:telomere maintenance"/>
    <property type="evidence" value="ECO:0007669"/>
    <property type="project" value="InterPro"/>
</dbReference>
<organism evidence="14 15">
    <name type="scientific">Vespula germanica</name>
    <name type="common">German yellow jacket</name>
    <name type="synonym">Paravespula germanica</name>
    <dbReference type="NCBI Taxonomy" id="30212"/>
    <lineage>
        <taxon>Eukaryota</taxon>
        <taxon>Metazoa</taxon>
        <taxon>Ecdysozoa</taxon>
        <taxon>Arthropoda</taxon>
        <taxon>Hexapoda</taxon>
        <taxon>Insecta</taxon>
        <taxon>Pterygota</taxon>
        <taxon>Neoptera</taxon>
        <taxon>Endopterygota</taxon>
        <taxon>Hymenoptera</taxon>
        <taxon>Apocrita</taxon>
        <taxon>Aculeata</taxon>
        <taxon>Vespoidea</taxon>
        <taxon>Vespidae</taxon>
        <taxon>Vespinae</taxon>
        <taxon>Vespula</taxon>
    </lineage>
</organism>
<dbReference type="Gene3D" id="1.10.1600.10">
    <property type="match status" value="1"/>
</dbReference>
<reference evidence="14" key="1">
    <citation type="journal article" date="2020" name="G3 (Bethesda)">
        <title>High-Quality Assemblies for Three Invasive Social Wasps from the &lt;i&gt;Vespula&lt;/i&gt; Genus.</title>
        <authorList>
            <person name="Harrop T.W.R."/>
            <person name="Guhlin J."/>
            <person name="McLaughlin G.M."/>
            <person name="Permina E."/>
            <person name="Stockwell P."/>
            <person name="Gilligan J."/>
            <person name="Le Lec M.F."/>
            <person name="Gruber M.A.M."/>
            <person name="Quinn O."/>
            <person name="Lovegrove M."/>
            <person name="Duncan E.J."/>
            <person name="Remnant E.J."/>
            <person name="Van Eeckhoven J."/>
            <person name="Graham B."/>
            <person name="Knapp R.A."/>
            <person name="Langford K.W."/>
            <person name="Kronenberg Z."/>
            <person name="Press M.O."/>
            <person name="Eacker S.M."/>
            <person name="Wilson-Rankin E.E."/>
            <person name="Purcell J."/>
            <person name="Lester P.J."/>
            <person name="Dearden P.K."/>
        </authorList>
    </citation>
    <scope>NUCLEOTIDE SEQUENCE</scope>
    <source>
        <strain evidence="14">Linc-1</strain>
    </source>
</reference>
<dbReference type="PIRSF" id="PIRSF003033">
    <property type="entry name" value="Ku70"/>
    <property type="match status" value="1"/>
</dbReference>
<dbReference type="Gene3D" id="2.40.290.10">
    <property type="match status" value="1"/>
</dbReference>
<evidence type="ECO:0000256" key="1">
    <source>
        <dbReference type="ARBA" id="ARBA00004123"/>
    </source>
</evidence>
<dbReference type="PANTHER" id="PTHR12604">
    <property type="entry name" value="KU AUTOANTIGEN DNA HELICASE"/>
    <property type="match status" value="1"/>
</dbReference>
<evidence type="ECO:0000256" key="11">
    <source>
        <dbReference type="ARBA" id="ARBA00023242"/>
    </source>
</evidence>
<comment type="caution">
    <text evidence="14">The sequence shown here is derived from an EMBL/GenBank/DDBJ whole genome shotgun (WGS) entry which is preliminary data.</text>
</comment>
<dbReference type="GO" id="GO:0006310">
    <property type="term" value="P:DNA recombination"/>
    <property type="evidence" value="ECO:0007669"/>
    <property type="project" value="UniProtKB-KW"/>
</dbReference>
<evidence type="ECO:0000256" key="8">
    <source>
        <dbReference type="ARBA" id="ARBA00023125"/>
    </source>
</evidence>
<evidence type="ECO:0000256" key="2">
    <source>
        <dbReference type="ARBA" id="ARBA00005240"/>
    </source>
</evidence>
<dbReference type="Pfam" id="PF03730">
    <property type="entry name" value="Ku_C"/>
    <property type="match status" value="1"/>
</dbReference>
<protein>
    <recommendedName>
        <fullName evidence="13">SAP domain-containing protein</fullName>
    </recommendedName>
</protein>
<evidence type="ECO:0000313" key="15">
    <source>
        <dbReference type="Proteomes" id="UP000617340"/>
    </source>
</evidence>
<evidence type="ECO:0000256" key="12">
    <source>
        <dbReference type="SAM" id="MobiDB-lite"/>
    </source>
</evidence>
<dbReference type="InterPro" id="IPR005160">
    <property type="entry name" value="Ku_C"/>
</dbReference>
<dbReference type="GO" id="GO:0003684">
    <property type="term" value="F:damaged DNA binding"/>
    <property type="evidence" value="ECO:0007669"/>
    <property type="project" value="InterPro"/>
</dbReference>
<dbReference type="InterPro" id="IPR005161">
    <property type="entry name" value="Ku_N"/>
</dbReference>
<feature type="region of interest" description="Disordered" evidence="12">
    <location>
        <begin position="1"/>
        <end position="20"/>
    </location>
</feature>
<comment type="similarity">
    <text evidence="2">Belongs to the ku70 family.</text>
</comment>
<dbReference type="InterPro" id="IPR036361">
    <property type="entry name" value="SAP_dom_sf"/>
</dbReference>
<evidence type="ECO:0000256" key="9">
    <source>
        <dbReference type="ARBA" id="ARBA00023172"/>
    </source>
</evidence>
<keyword evidence="15" id="KW-1185">Reference proteome</keyword>
<gene>
    <name evidence="14" type="ORF">HZH68_006086</name>
</gene>
<dbReference type="Proteomes" id="UP000617340">
    <property type="component" value="Unassembled WGS sequence"/>
</dbReference>
<dbReference type="InterPro" id="IPR003034">
    <property type="entry name" value="SAP_dom"/>
</dbReference>
<proteinExistence type="inferred from homology"/>
<evidence type="ECO:0000313" key="14">
    <source>
        <dbReference type="EMBL" id="KAF7403292.1"/>
    </source>
</evidence>
<keyword evidence="9" id="KW-0233">DNA recombination</keyword>
<dbReference type="SUPFAM" id="SSF68906">
    <property type="entry name" value="SAP domain"/>
    <property type="match status" value="1"/>
</dbReference>
<sequence length="608" mass="71049">MSTITEEYDTQDDSEKQNDPAEFYGVRDGTLFLIDTSSEMFNNNDDGIPLFVSCIEEYIYILKQKLVWNRQDWMGLILIGTETCDTDTKIENILTLQKLSPININKLKEAEKIRNNWKDYKSKSSSKQYPLQDTLWHAALSFSSINLTMSARRVILYTCHDVPPLTNENEKHRIRAKAATYSDSGILLYVVGLGNTWDAERFYKDLEMLSRNINKEDYQRTSYKDLLHQVKRPSRRMAKLPWRLGKDVVINVDICNVCVKSQDVKKMTMNSENNAPLVAYTYFQRKDSDTEEDEEDQERDEKITMPLLDADLRKMGEFGGEKIYFTLDEVKSFEKIFEMGIDMIGVKPFYCDPMYHLHAPYFVSCNKSCSKGEKLLFAALLDKCKKRNLIIICRVTLRKHSGSYLYNMIPMSDEGGFYLYKIPYNENVNNFTEEMYQYAFNDQDKKIPINDEGVQLFKQIIKKFSQIYDPERFPNPKLQVKLQSVETLALDLDVRDPPQDETLPMEDVLQERIGDLTKQVNELFMPEENEFNPPDKKRYKKSGKSNDKSVVTYNDEDVLELVQQNKLDRCKVSDLQLFLRNAGLITSGRKMELVDRLYTHYRKNSDEN</sequence>
<dbReference type="GO" id="GO:0043564">
    <property type="term" value="C:Ku70:Ku80 complex"/>
    <property type="evidence" value="ECO:0007669"/>
    <property type="project" value="InterPro"/>
</dbReference>
<dbReference type="SMART" id="SM00559">
    <property type="entry name" value="Ku78"/>
    <property type="match status" value="1"/>
</dbReference>
<comment type="subcellular location">
    <subcellularLocation>
        <location evidence="1">Nucleus</location>
    </subcellularLocation>
</comment>
<keyword evidence="6" id="KW-0347">Helicase</keyword>
<evidence type="ECO:0000256" key="3">
    <source>
        <dbReference type="ARBA" id="ARBA00022741"/>
    </source>
</evidence>
<dbReference type="PROSITE" id="PS50800">
    <property type="entry name" value="SAP"/>
    <property type="match status" value="1"/>
</dbReference>
<dbReference type="GO" id="GO:0042162">
    <property type="term" value="F:telomeric DNA binding"/>
    <property type="evidence" value="ECO:0007669"/>
    <property type="project" value="InterPro"/>
</dbReference>
<dbReference type="InterPro" id="IPR027388">
    <property type="entry name" value="Ku70_bridge/pillars_dom_sf"/>
</dbReference>
<keyword evidence="4" id="KW-0227">DNA damage</keyword>
<keyword evidence="5" id="KW-0378">Hydrolase</keyword>
<evidence type="ECO:0000259" key="13">
    <source>
        <dbReference type="PROSITE" id="PS50800"/>
    </source>
</evidence>
<dbReference type="InterPro" id="IPR016194">
    <property type="entry name" value="SPOC-like_C_dom_sf"/>
</dbReference>
<dbReference type="NCBIfam" id="TIGR00578">
    <property type="entry name" value="ku70"/>
    <property type="match status" value="1"/>
</dbReference>
<dbReference type="GO" id="GO:0016787">
    <property type="term" value="F:hydrolase activity"/>
    <property type="evidence" value="ECO:0007669"/>
    <property type="project" value="UniProtKB-KW"/>
</dbReference>
<dbReference type="AlphaFoldDB" id="A0A834NBM1"/>
<dbReference type="EMBL" id="JACSDZ010000005">
    <property type="protein sequence ID" value="KAF7403292.1"/>
    <property type="molecule type" value="Genomic_DNA"/>
</dbReference>
<dbReference type="InterPro" id="IPR036465">
    <property type="entry name" value="vWFA_dom_sf"/>
</dbReference>
<evidence type="ECO:0000256" key="4">
    <source>
        <dbReference type="ARBA" id="ARBA00022763"/>
    </source>
</evidence>
<dbReference type="InterPro" id="IPR006165">
    <property type="entry name" value="Ku70"/>
</dbReference>
<dbReference type="GO" id="GO:0005524">
    <property type="term" value="F:ATP binding"/>
    <property type="evidence" value="ECO:0007669"/>
    <property type="project" value="UniProtKB-KW"/>
</dbReference>
<accession>A0A834NBM1</accession>
<dbReference type="Gene3D" id="4.10.970.10">
    <property type="entry name" value="Ku70, bridge and pillars"/>
    <property type="match status" value="1"/>
</dbReference>
<feature type="domain" description="SAP" evidence="13">
    <location>
        <begin position="567"/>
        <end position="601"/>
    </location>
</feature>
<keyword evidence="8" id="KW-0238">DNA-binding</keyword>
<keyword evidence="7" id="KW-0067">ATP-binding</keyword>
<dbReference type="GO" id="GO:0006303">
    <property type="term" value="P:double-strand break repair via nonhomologous end joining"/>
    <property type="evidence" value="ECO:0007669"/>
    <property type="project" value="InterPro"/>
</dbReference>
<evidence type="ECO:0000256" key="7">
    <source>
        <dbReference type="ARBA" id="ARBA00022840"/>
    </source>
</evidence>
<dbReference type="GO" id="GO:0003690">
    <property type="term" value="F:double-stranded DNA binding"/>
    <property type="evidence" value="ECO:0007669"/>
    <property type="project" value="TreeGrafter"/>
</dbReference>